<gene>
    <name evidence="1" type="ORF">KK060_08865</name>
</gene>
<sequence>MKTTLVLPLLILLTTSVIAQVYVLPFQYTESGHIFMEAEIVNTGKKGIFVFDTGGKNVLNERVFTGKENTFDIKLGNLVISNQSFVKHDYTKVFTTPDLQKLYGMLGPDIAKEYIWQVDYRKQLIVVTKKLAELSPSTLVAKSPLIIKRKFGLTSIQLQLKTETLPGWWFTIDTGSPEK</sequence>
<name>A0ABS5VQV5_9BACT</name>
<reference evidence="1 2" key="1">
    <citation type="submission" date="2021-05" db="EMBL/GenBank/DDBJ databases">
        <title>A Polyphasic approach of four new species of the genus Ohtaekwangia: Ohtaekwangia histidinii sp. nov., Ohtaekwangia cretensis sp. nov., Ohtaekwangia indiensis sp. nov., Ohtaekwangia reichenbachii sp. nov. from diverse environment.</title>
        <authorList>
            <person name="Octaviana S."/>
        </authorList>
    </citation>
    <scope>NUCLEOTIDE SEQUENCE [LARGE SCALE GENOMIC DNA]</scope>
    <source>
        <strain evidence="1 2">PWU20</strain>
    </source>
</reference>
<dbReference type="EMBL" id="JAHESD010000014">
    <property type="protein sequence ID" value="MBT1703388.1"/>
    <property type="molecule type" value="Genomic_DNA"/>
</dbReference>
<dbReference type="RefSeq" id="WP_254153352.1">
    <property type="nucleotide sequence ID" value="NZ_JAHESD010000014.1"/>
</dbReference>
<evidence type="ECO:0000313" key="1">
    <source>
        <dbReference type="EMBL" id="MBT1703388.1"/>
    </source>
</evidence>
<evidence type="ECO:0000313" key="2">
    <source>
        <dbReference type="Proteomes" id="UP000772618"/>
    </source>
</evidence>
<protein>
    <submittedName>
        <fullName evidence="1">Uncharacterized protein</fullName>
    </submittedName>
</protein>
<proteinExistence type="predicted"/>
<dbReference type="Proteomes" id="UP000772618">
    <property type="component" value="Unassembled WGS sequence"/>
</dbReference>
<organism evidence="1 2">
    <name type="scientific">Chryseosolibacter indicus</name>
    <dbReference type="NCBI Taxonomy" id="2782351"/>
    <lineage>
        <taxon>Bacteria</taxon>
        <taxon>Pseudomonadati</taxon>
        <taxon>Bacteroidota</taxon>
        <taxon>Cytophagia</taxon>
        <taxon>Cytophagales</taxon>
        <taxon>Chryseotaleaceae</taxon>
        <taxon>Chryseosolibacter</taxon>
    </lineage>
</organism>
<keyword evidence="2" id="KW-1185">Reference proteome</keyword>
<accession>A0ABS5VQV5</accession>
<comment type="caution">
    <text evidence="1">The sequence shown here is derived from an EMBL/GenBank/DDBJ whole genome shotgun (WGS) entry which is preliminary data.</text>
</comment>